<keyword evidence="4 12" id="KW-0674">Reaction center</keyword>
<evidence type="ECO:0000313" key="14">
    <source>
        <dbReference type="EMBL" id="AOW70801.1"/>
    </source>
</evidence>
<evidence type="ECO:0000256" key="6">
    <source>
        <dbReference type="ARBA" id="ARBA00022692"/>
    </source>
</evidence>
<dbReference type="InterPro" id="IPR002644">
    <property type="entry name" value="PSII_PsbZ"/>
</dbReference>
<dbReference type="NCBIfam" id="TIGR03043">
    <property type="entry name" value="PS_II_psbZ"/>
    <property type="match status" value="1"/>
</dbReference>
<gene>
    <name evidence="14" type="primary">psbZ</name>
</gene>
<comment type="subunit">
    <text evidence="11">PSII is composed of 1 copy each of membrane proteins PsbA, PsbB, PsbC, PsbD, PsbE, PsbF, PsbH, PsbI, PsbJ, PsbK, PsbL, PsbM, PsbT, PsbY, PsbZ, Psb30/Ycf12, at least 3 peripheral proteins of the oxygen-evolving complex and a large number of cofactors. It forms dimeric complexes.</text>
</comment>
<dbReference type="SUPFAM" id="SSF161055">
    <property type="entry name" value="PsbZ-like"/>
    <property type="match status" value="1"/>
</dbReference>
<evidence type="ECO:0000256" key="7">
    <source>
        <dbReference type="ARBA" id="ARBA00022989"/>
    </source>
</evidence>
<dbReference type="AlphaFoldDB" id="A0A1D8RDK6"/>
<proteinExistence type="inferred from homology"/>
<evidence type="ECO:0000256" key="2">
    <source>
        <dbReference type="ARBA" id="ARBA00008367"/>
    </source>
</evidence>
<keyword evidence="6 12" id="KW-0812">Transmembrane</keyword>
<keyword evidence="10 12" id="KW-0604">Photosystem II</keyword>
<geneLocation type="chloroplast" evidence="14"/>
<evidence type="ECO:0000256" key="5">
    <source>
        <dbReference type="ARBA" id="ARBA00022531"/>
    </source>
</evidence>
<reference evidence="14" key="1">
    <citation type="submission" date="2016-09" db="EMBL/GenBank/DDBJ databases">
        <title>The plastid genome of some eustigmatophyte algae harbours a bacteria-derived six-gene cluster for biosynthesis of a novel secondary metabolite.</title>
        <authorList>
            <person name="Yurchenko T."/>
            <person name="Sevcikova T."/>
            <person name="Strnad H."/>
            <person name="Butenko A."/>
            <person name="Elias M."/>
        </authorList>
    </citation>
    <scope>NUCLEOTIDE SEQUENCE</scope>
</reference>
<protein>
    <recommendedName>
        <fullName evidence="3 12">Photosystem II reaction center protein Z</fullName>
    </recommendedName>
</protein>
<name>A0A1D8RDK6_9STRA</name>
<evidence type="ECO:0000256" key="9">
    <source>
        <dbReference type="ARBA" id="ARBA00023136"/>
    </source>
</evidence>
<keyword evidence="5 12" id="KW-0602">Photosynthesis</keyword>
<feature type="transmembrane region" description="Helical" evidence="13">
    <location>
        <begin position="40"/>
        <end position="60"/>
    </location>
</feature>
<comment type="subcellular location">
    <subcellularLocation>
        <location evidence="1">Membrane</location>
    </subcellularLocation>
</comment>
<evidence type="ECO:0000256" key="10">
    <source>
        <dbReference type="ARBA" id="ARBA00023276"/>
    </source>
</evidence>
<keyword evidence="14" id="KW-0150">Chloroplast</keyword>
<evidence type="ECO:0000256" key="11">
    <source>
        <dbReference type="ARBA" id="ARBA00038734"/>
    </source>
</evidence>
<evidence type="ECO:0000256" key="8">
    <source>
        <dbReference type="ARBA" id="ARBA00023078"/>
    </source>
</evidence>
<comment type="similarity">
    <text evidence="2 12">Belongs to the PsbZ family.</text>
</comment>
<evidence type="ECO:0000256" key="3">
    <source>
        <dbReference type="ARBA" id="ARBA00021665"/>
    </source>
</evidence>
<keyword evidence="14" id="KW-0934">Plastid</keyword>
<keyword evidence="9 13" id="KW-0472">Membrane</keyword>
<dbReference type="InterPro" id="IPR036512">
    <property type="entry name" value="PSII_PsbZ_sf"/>
</dbReference>
<dbReference type="Pfam" id="PF01737">
    <property type="entry name" value="Ycf9"/>
    <property type="match status" value="1"/>
</dbReference>
<evidence type="ECO:0000256" key="1">
    <source>
        <dbReference type="ARBA" id="ARBA00004370"/>
    </source>
</evidence>
<dbReference type="EMBL" id="KX839260">
    <property type="protein sequence ID" value="AOW70801.1"/>
    <property type="molecule type" value="Genomic_DNA"/>
</dbReference>
<dbReference type="GO" id="GO:0042549">
    <property type="term" value="P:photosystem II stabilization"/>
    <property type="evidence" value="ECO:0007669"/>
    <property type="project" value="InterPro"/>
</dbReference>
<organism evidence="14">
    <name type="scientific">Monodopsis sp. MarTras21</name>
    <dbReference type="NCBI Taxonomy" id="1745953"/>
    <lineage>
        <taxon>Eukaryota</taxon>
        <taxon>Sar</taxon>
        <taxon>Stramenopiles</taxon>
        <taxon>Ochrophyta</taxon>
        <taxon>Eustigmatophyceae</taxon>
        <taxon>Eustigmatales</taxon>
        <taxon>Monodopsidaceae</taxon>
        <taxon>Monodopsis</taxon>
    </lineage>
</organism>
<sequence>MITLVQSLTLLFIIFSLLLIIAIPILFATSDESQNTKGTVSGLATFWGSLLIATSIANSFL</sequence>
<dbReference type="GO" id="GO:0015979">
    <property type="term" value="P:photosynthesis"/>
    <property type="evidence" value="ECO:0007669"/>
    <property type="project" value="UniProtKB-KW"/>
</dbReference>
<evidence type="ECO:0000256" key="12">
    <source>
        <dbReference type="RuleBase" id="RU003472"/>
    </source>
</evidence>
<accession>A0A1D8RDK6</accession>
<feature type="transmembrane region" description="Helical" evidence="13">
    <location>
        <begin position="6"/>
        <end position="28"/>
    </location>
</feature>
<comment type="function">
    <text evidence="12">Controls the interaction of photosystem II (PSII) cores with the light-harvesting antenna, regulates electron flow through the 2 photosystem reaction centers. PSII is a light-driven water plastoquinone oxidoreductase, using light energy to abstract electrons from H(2)O, generating a proton gradient subsequently used for ATP formation.</text>
</comment>
<keyword evidence="8 12" id="KW-0793">Thylakoid</keyword>
<dbReference type="Gene3D" id="1.10.287.740">
    <property type="entry name" value="Photosystem II PsbZ, reaction centre"/>
    <property type="match status" value="1"/>
</dbReference>
<keyword evidence="7 13" id="KW-1133">Transmembrane helix</keyword>
<evidence type="ECO:0000256" key="13">
    <source>
        <dbReference type="SAM" id="Phobius"/>
    </source>
</evidence>
<evidence type="ECO:0000256" key="4">
    <source>
        <dbReference type="ARBA" id="ARBA00022469"/>
    </source>
</evidence>
<dbReference type="GO" id="GO:0009539">
    <property type="term" value="C:photosystem II reaction center"/>
    <property type="evidence" value="ECO:0007669"/>
    <property type="project" value="InterPro"/>
</dbReference>